<dbReference type="Pfam" id="PF03992">
    <property type="entry name" value="ABM"/>
    <property type="match status" value="1"/>
</dbReference>
<dbReference type="Gene3D" id="3.30.70.100">
    <property type="match status" value="1"/>
</dbReference>
<dbReference type="InterPro" id="IPR007138">
    <property type="entry name" value="ABM_dom"/>
</dbReference>
<protein>
    <submittedName>
        <fullName evidence="2">Antibiotic biosynthesis monooxygenase</fullName>
    </submittedName>
</protein>
<dbReference type="RefSeq" id="WP_268074081.1">
    <property type="nucleotide sequence ID" value="NZ_CP109965.1"/>
</dbReference>
<dbReference type="InterPro" id="IPR011008">
    <property type="entry name" value="Dimeric_a/b-barrel"/>
</dbReference>
<dbReference type="PANTHER" id="PTHR33336">
    <property type="entry name" value="QUINOL MONOOXYGENASE YGIN-RELATED"/>
    <property type="match status" value="1"/>
</dbReference>
<evidence type="ECO:0000259" key="1">
    <source>
        <dbReference type="PROSITE" id="PS51725"/>
    </source>
</evidence>
<accession>A0ABY7AKJ1</accession>
<dbReference type="EMBL" id="CP109965">
    <property type="protein sequence ID" value="WAJ69797.1"/>
    <property type="molecule type" value="Genomic_DNA"/>
</dbReference>
<feature type="domain" description="ABM" evidence="1">
    <location>
        <begin position="2"/>
        <end position="91"/>
    </location>
</feature>
<dbReference type="PROSITE" id="PS51725">
    <property type="entry name" value="ABM"/>
    <property type="match status" value="1"/>
</dbReference>
<name>A0ABY7AKJ1_9ALTE</name>
<evidence type="ECO:0000313" key="3">
    <source>
        <dbReference type="Proteomes" id="UP001163726"/>
    </source>
</evidence>
<evidence type="ECO:0000313" key="2">
    <source>
        <dbReference type="EMBL" id="WAJ69797.1"/>
    </source>
</evidence>
<proteinExistence type="predicted"/>
<dbReference type="SUPFAM" id="SSF54909">
    <property type="entry name" value="Dimeric alpha+beta barrel"/>
    <property type="match status" value="1"/>
</dbReference>
<gene>
    <name evidence="2" type="ORF">OLW01_11630</name>
</gene>
<organism evidence="2 3">
    <name type="scientific">Catenovulum adriaticum</name>
    <dbReference type="NCBI Taxonomy" id="2984846"/>
    <lineage>
        <taxon>Bacteria</taxon>
        <taxon>Pseudomonadati</taxon>
        <taxon>Pseudomonadota</taxon>
        <taxon>Gammaproteobacteria</taxon>
        <taxon>Alteromonadales</taxon>
        <taxon>Alteromonadaceae</taxon>
        <taxon>Catenovulum</taxon>
    </lineage>
</organism>
<keyword evidence="3" id="KW-1185">Reference proteome</keyword>
<keyword evidence="2" id="KW-0503">Monooxygenase</keyword>
<reference evidence="2" key="1">
    <citation type="submission" date="2022-10" db="EMBL/GenBank/DDBJ databases">
        <title>Catenovulum adriacola sp. nov. isolated in the Harbour of Susak.</title>
        <authorList>
            <person name="Schoch T."/>
            <person name="Reich S.J."/>
            <person name="Stoeferle S."/>
            <person name="Flaiz M."/>
            <person name="Kazda M."/>
            <person name="Riedel C.U."/>
            <person name="Duerre P."/>
        </authorList>
    </citation>
    <scope>NUCLEOTIDE SEQUENCE</scope>
    <source>
        <strain evidence="2">TS8</strain>
    </source>
</reference>
<keyword evidence="2" id="KW-0560">Oxidoreductase</keyword>
<dbReference type="Proteomes" id="UP001163726">
    <property type="component" value="Chromosome"/>
</dbReference>
<dbReference type="PANTHER" id="PTHR33336:SF1">
    <property type="entry name" value="(4S)-4-HYDROXY-5-PHOSPHONOOXYPENTANE-2,3-DIONE ISOMERASE"/>
    <property type="match status" value="1"/>
</dbReference>
<dbReference type="GO" id="GO:0004497">
    <property type="term" value="F:monooxygenase activity"/>
    <property type="evidence" value="ECO:0007669"/>
    <property type="project" value="UniProtKB-KW"/>
</dbReference>
<sequence>MYIVTVEFVIHSAYLLPFLDAVLEHAESSLHQEDDCQQFDVSQSHETPTHFFLYETYKDEQAFQMHLESQHYLTFTNTVKDWVIKKNINTWYAC</sequence>
<dbReference type="InterPro" id="IPR050744">
    <property type="entry name" value="AI-2_Isomerase_LsrG"/>
</dbReference>